<keyword evidence="2 5" id="KW-0812">Transmembrane</keyword>
<accession>A0ABV7N627</accession>
<comment type="caution">
    <text evidence="6">The sequence shown here is derived from an EMBL/GenBank/DDBJ whole genome shotgun (WGS) entry which is preliminary data.</text>
</comment>
<feature type="transmembrane region" description="Helical" evidence="5">
    <location>
        <begin position="26"/>
        <end position="42"/>
    </location>
</feature>
<comment type="subcellular location">
    <subcellularLocation>
        <location evidence="1">Membrane</location>
        <topology evidence="1">Multi-pass membrane protein</topology>
    </subcellularLocation>
</comment>
<evidence type="ECO:0000256" key="2">
    <source>
        <dbReference type="ARBA" id="ARBA00022692"/>
    </source>
</evidence>
<dbReference type="PANTHER" id="PTHR37306">
    <property type="entry name" value="COLICIN V PRODUCTION PROTEIN"/>
    <property type="match status" value="1"/>
</dbReference>
<name>A0ABV7N627_9STAP</name>
<reference evidence="7" key="1">
    <citation type="journal article" date="2019" name="Int. J. Syst. Evol. Microbiol.">
        <title>The Global Catalogue of Microorganisms (GCM) 10K type strain sequencing project: providing services to taxonomists for standard genome sequencing and annotation.</title>
        <authorList>
            <consortium name="The Broad Institute Genomics Platform"/>
            <consortium name="The Broad Institute Genome Sequencing Center for Infectious Disease"/>
            <person name="Wu L."/>
            <person name="Ma J."/>
        </authorList>
    </citation>
    <scope>NUCLEOTIDE SEQUENCE [LARGE SCALE GENOMIC DNA]</scope>
    <source>
        <strain evidence="7">CCM 7756</strain>
    </source>
</reference>
<organism evidence="6 7">
    <name type="scientific">Salinicoccus sesuvii</name>
    <dbReference type="NCBI Taxonomy" id="868281"/>
    <lineage>
        <taxon>Bacteria</taxon>
        <taxon>Bacillati</taxon>
        <taxon>Bacillota</taxon>
        <taxon>Bacilli</taxon>
        <taxon>Bacillales</taxon>
        <taxon>Staphylococcaceae</taxon>
        <taxon>Salinicoccus</taxon>
    </lineage>
</organism>
<dbReference type="RefSeq" id="WP_380653565.1">
    <property type="nucleotide sequence ID" value="NZ_JBHRVQ010000001.1"/>
</dbReference>
<feature type="transmembrane region" description="Helical" evidence="5">
    <location>
        <begin position="82"/>
        <end position="104"/>
    </location>
</feature>
<evidence type="ECO:0000256" key="5">
    <source>
        <dbReference type="SAM" id="Phobius"/>
    </source>
</evidence>
<evidence type="ECO:0000313" key="6">
    <source>
        <dbReference type="EMBL" id="MFC3388298.1"/>
    </source>
</evidence>
<evidence type="ECO:0000256" key="3">
    <source>
        <dbReference type="ARBA" id="ARBA00022989"/>
    </source>
</evidence>
<proteinExistence type="predicted"/>
<gene>
    <name evidence="6" type="ORF">ACFOEO_06920</name>
</gene>
<sequence>MTLLILILLIIGMVIGYRRGIILQLLHLIGTISAIIISAMNYERLAERLDMILPYPSMSQTVSSSLLPEIADAEFGFYRMGAFFMIFVVAKIVIQLIVSAFDYLQQVNAFGRTGDVIGTVLGLIEMVYLLVVILVMASLVPLDFLQETIGNSGLARFLMDNTFIISDKFIEWLQTES</sequence>
<dbReference type="Proteomes" id="UP001595637">
    <property type="component" value="Unassembled WGS sequence"/>
</dbReference>
<keyword evidence="4 5" id="KW-0472">Membrane</keyword>
<evidence type="ECO:0000313" key="7">
    <source>
        <dbReference type="Proteomes" id="UP001595637"/>
    </source>
</evidence>
<dbReference type="Pfam" id="PF02674">
    <property type="entry name" value="Colicin_V"/>
    <property type="match status" value="1"/>
</dbReference>
<protein>
    <submittedName>
        <fullName evidence="6">CvpA family protein</fullName>
    </submittedName>
</protein>
<dbReference type="InterPro" id="IPR003825">
    <property type="entry name" value="Colicin-V_CvpA"/>
</dbReference>
<keyword evidence="3 5" id="KW-1133">Transmembrane helix</keyword>
<feature type="transmembrane region" description="Helical" evidence="5">
    <location>
        <begin position="116"/>
        <end position="140"/>
    </location>
</feature>
<evidence type="ECO:0000256" key="1">
    <source>
        <dbReference type="ARBA" id="ARBA00004141"/>
    </source>
</evidence>
<evidence type="ECO:0000256" key="4">
    <source>
        <dbReference type="ARBA" id="ARBA00023136"/>
    </source>
</evidence>
<dbReference type="EMBL" id="JBHRVQ010000001">
    <property type="protein sequence ID" value="MFC3388298.1"/>
    <property type="molecule type" value="Genomic_DNA"/>
</dbReference>
<keyword evidence="7" id="KW-1185">Reference proteome</keyword>
<dbReference type="PANTHER" id="PTHR37306:SF1">
    <property type="entry name" value="COLICIN V PRODUCTION PROTEIN"/>
    <property type="match status" value="1"/>
</dbReference>